<sequence length="72" mass="8529">MRHRGARLRIKQLYFYSRYAGARRETRAIEVILDNNDEAASIRHLDAKMTKDFQSYTAIIMNKDRILKINSI</sequence>
<evidence type="ECO:0000313" key="1">
    <source>
        <dbReference type="EMBL" id="RMW88512.1"/>
    </source>
</evidence>
<comment type="caution">
    <text evidence="1">The sequence shown here is derived from an EMBL/GenBank/DDBJ whole genome shotgun (WGS) entry which is preliminary data.</text>
</comment>
<dbReference type="RefSeq" id="WP_109129890.1">
    <property type="nucleotide sequence ID" value="NZ_NRDC01000008.1"/>
</dbReference>
<keyword evidence="2" id="KW-1185">Reference proteome</keyword>
<proteinExistence type="predicted"/>
<organism evidence="1 2">
    <name type="scientific">Aggregatibacter aphrophilus</name>
    <name type="common">Haemophilus aphrophilus</name>
    <dbReference type="NCBI Taxonomy" id="732"/>
    <lineage>
        <taxon>Bacteria</taxon>
        <taxon>Pseudomonadati</taxon>
        <taxon>Pseudomonadota</taxon>
        <taxon>Gammaproteobacteria</taxon>
        <taxon>Pasteurellales</taxon>
        <taxon>Pasteurellaceae</taxon>
        <taxon>Aggregatibacter</taxon>
    </lineage>
</organism>
<name>A0ABX9VVD0_AGGAP</name>
<gene>
    <name evidence="1" type="ORF">DOL88_03985</name>
</gene>
<dbReference type="Proteomes" id="UP000274211">
    <property type="component" value="Unassembled WGS sequence"/>
</dbReference>
<dbReference type="EMBL" id="QMGS01000043">
    <property type="protein sequence ID" value="RMW88512.1"/>
    <property type="molecule type" value="Genomic_DNA"/>
</dbReference>
<reference evidence="1 2" key="1">
    <citation type="journal article" date="2019" name="J. Oral Microbiol.">
        <title>Role of OmpA1 and OmpA2 in Aggregatibacter actinomycetemcomitans and Aggregatibacter aphrophilus serum resistance.</title>
        <authorList>
            <person name="Lindholm M."/>
            <person name="Min Aung K."/>
            <person name="Nyunt Wai S."/>
            <person name="Oscarsson J."/>
        </authorList>
    </citation>
    <scope>NUCLEOTIDE SEQUENCE [LARGE SCALE GENOMIC DNA]</scope>
    <source>
        <strain evidence="1 2">HK83</strain>
    </source>
</reference>
<protein>
    <submittedName>
        <fullName evidence="1">Uncharacterized protein</fullName>
    </submittedName>
</protein>
<accession>A0ABX9VVD0</accession>
<evidence type="ECO:0000313" key="2">
    <source>
        <dbReference type="Proteomes" id="UP000274211"/>
    </source>
</evidence>